<dbReference type="EMBL" id="BAABKM010000004">
    <property type="protein sequence ID" value="GAA4718223.1"/>
    <property type="molecule type" value="Genomic_DNA"/>
</dbReference>
<accession>A0ABP8XZZ5</accession>
<organism evidence="1 2">
    <name type="scientific">Nocardioides conyzicola</name>
    <dbReference type="NCBI Taxonomy" id="1651781"/>
    <lineage>
        <taxon>Bacteria</taxon>
        <taxon>Bacillati</taxon>
        <taxon>Actinomycetota</taxon>
        <taxon>Actinomycetes</taxon>
        <taxon>Propionibacteriales</taxon>
        <taxon>Nocardioidaceae</taxon>
        <taxon>Nocardioides</taxon>
    </lineage>
</organism>
<name>A0ABP8XZZ5_9ACTN</name>
<evidence type="ECO:0000313" key="2">
    <source>
        <dbReference type="Proteomes" id="UP001499974"/>
    </source>
</evidence>
<dbReference type="Proteomes" id="UP001499974">
    <property type="component" value="Unassembled WGS sequence"/>
</dbReference>
<comment type="caution">
    <text evidence="1">The sequence shown here is derived from an EMBL/GenBank/DDBJ whole genome shotgun (WGS) entry which is preliminary data.</text>
</comment>
<evidence type="ECO:0000313" key="1">
    <source>
        <dbReference type="EMBL" id="GAA4718223.1"/>
    </source>
</evidence>
<evidence type="ECO:0008006" key="3">
    <source>
        <dbReference type="Google" id="ProtNLM"/>
    </source>
</evidence>
<gene>
    <name evidence="1" type="ORF">GCM10023349_42700</name>
</gene>
<reference evidence="2" key="1">
    <citation type="journal article" date="2019" name="Int. J. Syst. Evol. Microbiol.">
        <title>The Global Catalogue of Microorganisms (GCM) 10K type strain sequencing project: providing services to taxonomists for standard genome sequencing and annotation.</title>
        <authorList>
            <consortium name="The Broad Institute Genomics Platform"/>
            <consortium name="The Broad Institute Genome Sequencing Center for Infectious Disease"/>
            <person name="Wu L."/>
            <person name="Ma J."/>
        </authorList>
    </citation>
    <scope>NUCLEOTIDE SEQUENCE [LARGE SCALE GENOMIC DNA]</scope>
    <source>
        <strain evidence="2">JCM 18531</strain>
    </source>
</reference>
<proteinExistence type="predicted"/>
<keyword evidence="2" id="KW-1185">Reference proteome</keyword>
<protein>
    <recommendedName>
        <fullName evidence="3">CpXC domain-containing protein</fullName>
    </recommendedName>
</protein>
<sequence length="114" mass="12848">MEVMTMTEVLLTCTRCEDEIAVDMDRAILRMDHEPRAAAELLFCCPTCRRPGLRHVVGELLTLLLLVGVQPLRLSEPTLPAADRSTGLSPLTRDDLLAWHEQLSYVHNVSPWEP</sequence>